<dbReference type="CDD" id="cd00090">
    <property type="entry name" value="HTH_ARSR"/>
    <property type="match status" value="1"/>
</dbReference>
<dbReference type="OrthoDB" id="9765164at2"/>
<dbReference type="Pfam" id="PF00158">
    <property type="entry name" value="Sigma54_activat"/>
    <property type="match status" value="1"/>
</dbReference>
<dbReference type="InterPro" id="IPR003593">
    <property type="entry name" value="AAA+_ATPase"/>
</dbReference>
<name>A0A2Y9BDW6_9FIRM</name>
<dbReference type="SUPFAM" id="SSF52540">
    <property type="entry name" value="P-loop containing nucleoside triphosphate hydrolases"/>
    <property type="match status" value="1"/>
</dbReference>
<dbReference type="SUPFAM" id="SSF46785">
    <property type="entry name" value="Winged helix' DNA-binding domain"/>
    <property type="match status" value="1"/>
</dbReference>
<evidence type="ECO:0000256" key="3">
    <source>
        <dbReference type="ARBA" id="ARBA00023125"/>
    </source>
</evidence>
<evidence type="ECO:0000256" key="2">
    <source>
        <dbReference type="ARBA" id="ARBA00022840"/>
    </source>
</evidence>
<dbReference type="AlphaFoldDB" id="A0A2Y9BDW6"/>
<keyword evidence="3" id="KW-0238">DNA-binding</keyword>
<accession>A0A2Y9BDW6</accession>
<evidence type="ECO:0000313" key="5">
    <source>
        <dbReference type="EMBL" id="PWJ28992.1"/>
    </source>
</evidence>
<keyword evidence="1" id="KW-0547">Nucleotide-binding</keyword>
<dbReference type="GO" id="GO:0005524">
    <property type="term" value="F:ATP binding"/>
    <property type="evidence" value="ECO:0007669"/>
    <property type="project" value="UniProtKB-KW"/>
</dbReference>
<dbReference type="PANTHER" id="PTHR32071">
    <property type="entry name" value="TRANSCRIPTIONAL REGULATORY PROTEIN"/>
    <property type="match status" value="1"/>
</dbReference>
<organism evidence="5 6">
    <name type="scientific">Faecalicatena orotica</name>
    <dbReference type="NCBI Taxonomy" id="1544"/>
    <lineage>
        <taxon>Bacteria</taxon>
        <taxon>Bacillati</taxon>
        <taxon>Bacillota</taxon>
        <taxon>Clostridia</taxon>
        <taxon>Lachnospirales</taxon>
        <taxon>Lachnospiraceae</taxon>
        <taxon>Faecalicatena</taxon>
    </lineage>
</organism>
<dbReference type="GO" id="GO:0006355">
    <property type="term" value="P:regulation of DNA-templated transcription"/>
    <property type="evidence" value="ECO:0007669"/>
    <property type="project" value="InterPro"/>
</dbReference>
<dbReference type="Proteomes" id="UP000245845">
    <property type="component" value="Unassembled WGS sequence"/>
</dbReference>
<gene>
    <name evidence="5" type="ORF">A8806_107140</name>
</gene>
<dbReference type="InterPro" id="IPR036390">
    <property type="entry name" value="WH_DNA-bd_sf"/>
</dbReference>
<evidence type="ECO:0000259" key="4">
    <source>
        <dbReference type="PROSITE" id="PS50045"/>
    </source>
</evidence>
<dbReference type="InterPro" id="IPR011991">
    <property type="entry name" value="ArsR-like_HTH"/>
</dbReference>
<dbReference type="SMART" id="SM00382">
    <property type="entry name" value="AAA"/>
    <property type="match status" value="1"/>
</dbReference>
<evidence type="ECO:0000256" key="1">
    <source>
        <dbReference type="ARBA" id="ARBA00022741"/>
    </source>
</evidence>
<dbReference type="PANTHER" id="PTHR32071:SF38">
    <property type="entry name" value="PSP OPERON TRANSCRIPTIONAL ACTIVATOR"/>
    <property type="match status" value="1"/>
</dbReference>
<dbReference type="RefSeq" id="WP_109731532.1">
    <property type="nucleotide sequence ID" value="NZ_BAAACK010000011.1"/>
</dbReference>
<keyword evidence="6" id="KW-1185">Reference proteome</keyword>
<dbReference type="InterPro" id="IPR002078">
    <property type="entry name" value="Sigma_54_int"/>
</dbReference>
<dbReference type="GO" id="GO:0003677">
    <property type="term" value="F:DNA binding"/>
    <property type="evidence" value="ECO:0007669"/>
    <property type="project" value="UniProtKB-KW"/>
</dbReference>
<dbReference type="Gene3D" id="3.40.50.300">
    <property type="entry name" value="P-loop containing nucleotide triphosphate hydrolases"/>
    <property type="match status" value="1"/>
</dbReference>
<dbReference type="EMBL" id="QGDL01000007">
    <property type="protein sequence ID" value="PWJ28992.1"/>
    <property type="molecule type" value="Genomic_DNA"/>
</dbReference>
<proteinExistence type="predicted"/>
<evidence type="ECO:0000313" key="6">
    <source>
        <dbReference type="Proteomes" id="UP000245845"/>
    </source>
</evidence>
<keyword evidence="2" id="KW-0067">ATP-binding</keyword>
<reference evidence="5 6" key="1">
    <citation type="submission" date="2018-05" db="EMBL/GenBank/DDBJ databases">
        <title>The Hungate 1000. A catalogue of reference genomes from the rumen microbiome.</title>
        <authorList>
            <person name="Kelly W."/>
        </authorList>
    </citation>
    <scope>NUCLEOTIDE SEQUENCE [LARGE SCALE GENOMIC DNA]</scope>
    <source>
        <strain evidence="5 6">NLAE-zl-C242</strain>
    </source>
</reference>
<sequence>MKQYTRKEKIYQAVLEATAQFSPKNPEMNIESLHISSLSEKTGISPNNISMELGRLFSDGLVMRIKGRPVIYFSISVLEELLGRQLPTYEFSSMDAFCDFLDPPSPLSEGQNGDSCLDASVLSDFDSLVGCRGSLSAHIEQAKAAILYPPHGLDTLLTGPTGVGKSHFANSMFDFAKKSGRISPFATLITYNCASYAENPQLVMSQLFGHSKGAFTGADSDKPGLVELADKSILFLDEIHRLNPEGQEKLFLLMDKGIFRRLGETTRTRHADVLLICATTESPQSAMLSTFLRRIPVQIKLPSLAERSVAERLRLVLFFFWREAVNLKKEIRIDRKIISTFVHYDCPNNIGQLSTDICLTCANAYYKHLLQHKEHLEIEFSNLNQNIALSLFTVGGSSKILDTLLRDIPIVIRYNYTLQDILDKYLVA</sequence>
<comment type="caution">
    <text evidence="5">The sequence shown here is derived from an EMBL/GenBank/DDBJ whole genome shotgun (WGS) entry which is preliminary data.</text>
</comment>
<feature type="domain" description="Sigma-54 factor interaction" evidence="4">
    <location>
        <begin position="128"/>
        <end position="362"/>
    </location>
</feature>
<protein>
    <submittedName>
        <fullName evidence="5">Transcriptional regulator with AAA-type ATPase domain</fullName>
    </submittedName>
</protein>
<dbReference type="InterPro" id="IPR027417">
    <property type="entry name" value="P-loop_NTPase"/>
</dbReference>
<dbReference type="CDD" id="cd00009">
    <property type="entry name" value="AAA"/>
    <property type="match status" value="1"/>
</dbReference>
<dbReference type="PROSITE" id="PS50045">
    <property type="entry name" value="SIGMA54_INTERACT_4"/>
    <property type="match status" value="1"/>
</dbReference>